<gene>
    <name evidence="2" type="ORF">EZ444_08765</name>
</gene>
<proteinExistence type="predicted"/>
<reference evidence="2 3" key="1">
    <citation type="submission" date="2019-02" db="EMBL/GenBank/DDBJ databases">
        <title>Pedobacter sp. RP-3-8 sp. nov., isolated from Arctic soil.</title>
        <authorList>
            <person name="Dahal R.H."/>
        </authorList>
    </citation>
    <scope>NUCLEOTIDE SEQUENCE [LARGE SCALE GENOMIC DNA]</scope>
    <source>
        <strain evidence="2 3">RP-3-8</strain>
    </source>
</reference>
<organism evidence="2 3">
    <name type="scientific">Pedobacter hiemivivus</name>
    <dbReference type="NCBI Taxonomy" id="2530454"/>
    <lineage>
        <taxon>Bacteria</taxon>
        <taxon>Pseudomonadati</taxon>
        <taxon>Bacteroidota</taxon>
        <taxon>Sphingobacteriia</taxon>
        <taxon>Sphingobacteriales</taxon>
        <taxon>Sphingobacteriaceae</taxon>
        <taxon>Pedobacter</taxon>
    </lineage>
</organism>
<comment type="caution">
    <text evidence="2">The sequence shown here is derived from an EMBL/GenBank/DDBJ whole genome shotgun (WGS) entry which is preliminary data.</text>
</comment>
<evidence type="ECO:0000313" key="3">
    <source>
        <dbReference type="Proteomes" id="UP000291117"/>
    </source>
</evidence>
<evidence type="ECO:0000259" key="1">
    <source>
        <dbReference type="Pfam" id="PF13628"/>
    </source>
</evidence>
<dbReference type="InterPro" id="IPR012347">
    <property type="entry name" value="Ferritin-like"/>
</dbReference>
<protein>
    <submittedName>
        <fullName evidence="2">DUF4142 domain-containing protein</fullName>
    </submittedName>
</protein>
<feature type="domain" description="DUF4142" evidence="1">
    <location>
        <begin position="50"/>
        <end position="180"/>
    </location>
</feature>
<keyword evidence="3" id="KW-1185">Reference proteome</keyword>
<dbReference type="InterPro" id="IPR025419">
    <property type="entry name" value="DUF4142"/>
</dbReference>
<sequence>MKNSILSLVFILCVVVFESCQQKDQRAGTNVVDTSRIDGRQKLENEIQTAIFIETVASREMLKVTLGKLAVEKAENSGVKSFGYLVVRDHKKMNDALKVLAIANGLKLPISLSKNDLKQVQEMSNMKTIYFEKLYMKMMIEDYNKDIELFGGAKNSPDTAVSNFARKFLPVLEIHRENAVKVRSGLTL</sequence>
<dbReference type="PANTHER" id="PTHR38593">
    <property type="entry name" value="BLR2558 PROTEIN"/>
    <property type="match status" value="1"/>
</dbReference>
<dbReference type="Proteomes" id="UP000291117">
    <property type="component" value="Unassembled WGS sequence"/>
</dbReference>
<dbReference type="RefSeq" id="WP_131608358.1">
    <property type="nucleotide sequence ID" value="NZ_SJSM01000004.1"/>
</dbReference>
<accession>A0A4V2MK68</accession>
<dbReference type="Pfam" id="PF13628">
    <property type="entry name" value="DUF4142"/>
    <property type="match status" value="1"/>
</dbReference>
<dbReference type="PANTHER" id="PTHR38593:SF1">
    <property type="entry name" value="BLR2558 PROTEIN"/>
    <property type="match status" value="1"/>
</dbReference>
<dbReference type="EMBL" id="SJSM01000004">
    <property type="protein sequence ID" value="TCC96946.1"/>
    <property type="molecule type" value="Genomic_DNA"/>
</dbReference>
<evidence type="ECO:0000313" key="2">
    <source>
        <dbReference type="EMBL" id="TCC96946.1"/>
    </source>
</evidence>
<dbReference type="Gene3D" id="1.20.1260.10">
    <property type="match status" value="1"/>
</dbReference>
<dbReference type="OrthoDB" id="770843at2"/>
<dbReference type="AlphaFoldDB" id="A0A4V2MK68"/>
<name>A0A4V2MK68_9SPHI</name>